<sequence length="91" mass="10449">MMSGKHFEDRAPDPPQLTVYDEEHLADYLRLLDADDDGTDWRDIAVRIFGIDPAAEPERAQEMHASHLARARWMTEVGYAWLLGPLATKQR</sequence>
<name>A0A7W6BJT9_9SPHN</name>
<accession>A0A7W6BJT9</accession>
<dbReference type="AlphaFoldDB" id="A0A7W6BJT9"/>
<evidence type="ECO:0000259" key="1">
    <source>
        <dbReference type="Pfam" id="PF10074"/>
    </source>
</evidence>
<evidence type="ECO:0000313" key="2">
    <source>
        <dbReference type="EMBL" id="MBB3926346.1"/>
    </source>
</evidence>
<feature type="domain" description="T6SS Transcription factor RovC-like DNA binding" evidence="1">
    <location>
        <begin position="10"/>
        <end position="83"/>
    </location>
</feature>
<reference evidence="2 3" key="1">
    <citation type="submission" date="2020-08" db="EMBL/GenBank/DDBJ databases">
        <title>Genomic Encyclopedia of Type Strains, Phase IV (KMG-IV): sequencing the most valuable type-strain genomes for metagenomic binning, comparative biology and taxonomic classification.</title>
        <authorList>
            <person name="Goeker M."/>
        </authorList>
    </citation>
    <scope>NUCLEOTIDE SEQUENCE [LARGE SCALE GENOMIC DNA]</scope>
    <source>
        <strain evidence="2 3">DSM 26189</strain>
    </source>
</reference>
<comment type="caution">
    <text evidence="2">The sequence shown here is derived from an EMBL/GenBank/DDBJ whole genome shotgun (WGS) entry which is preliminary data.</text>
</comment>
<evidence type="ECO:0000313" key="3">
    <source>
        <dbReference type="Proteomes" id="UP000571950"/>
    </source>
</evidence>
<dbReference type="Pfam" id="PF10074">
    <property type="entry name" value="RovC_DNA-bd"/>
    <property type="match status" value="1"/>
</dbReference>
<dbReference type="InterPro" id="IPR018754">
    <property type="entry name" value="RovC-like_DNA-bd"/>
</dbReference>
<dbReference type="EMBL" id="JACIDT010000006">
    <property type="protein sequence ID" value="MBB3926346.1"/>
    <property type="molecule type" value="Genomic_DNA"/>
</dbReference>
<proteinExistence type="predicted"/>
<protein>
    <recommendedName>
        <fullName evidence="1">T6SS Transcription factor RovC-like DNA binding domain-containing protein</fullName>
    </recommendedName>
</protein>
<organism evidence="2 3">
    <name type="scientific">Sphingobium jiangsuense</name>
    <dbReference type="NCBI Taxonomy" id="870476"/>
    <lineage>
        <taxon>Bacteria</taxon>
        <taxon>Pseudomonadati</taxon>
        <taxon>Pseudomonadota</taxon>
        <taxon>Alphaproteobacteria</taxon>
        <taxon>Sphingomonadales</taxon>
        <taxon>Sphingomonadaceae</taxon>
        <taxon>Sphingobium</taxon>
    </lineage>
</organism>
<gene>
    <name evidence="2" type="ORF">GGR43_002063</name>
</gene>
<keyword evidence="3" id="KW-1185">Reference proteome</keyword>
<dbReference type="Proteomes" id="UP000571950">
    <property type="component" value="Unassembled WGS sequence"/>
</dbReference>